<dbReference type="GO" id="GO:0016740">
    <property type="term" value="F:transferase activity"/>
    <property type="evidence" value="ECO:0007669"/>
    <property type="project" value="UniProtKB-KW"/>
</dbReference>
<dbReference type="InterPro" id="IPR050484">
    <property type="entry name" value="Transf_Hexapept/Carb_Anhydrase"/>
</dbReference>
<gene>
    <name evidence="1" type="ORF">PCLFYP37_01709</name>
</gene>
<protein>
    <submittedName>
        <fullName evidence="1">Putative lipopolysaccharide biosynthesis O-acetyl transferase WbbJ</fullName>
    </submittedName>
</protein>
<dbReference type="InterPro" id="IPR011004">
    <property type="entry name" value="Trimer_LpxA-like_sf"/>
</dbReference>
<dbReference type="InterPro" id="IPR047324">
    <property type="entry name" value="LbH_gamma_CA-like"/>
</dbReference>
<organism evidence="1">
    <name type="scientific">Paraprevotella clara</name>
    <dbReference type="NCBI Taxonomy" id="454154"/>
    <lineage>
        <taxon>Bacteria</taxon>
        <taxon>Pseudomonadati</taxon>
        <taxon>Bacteroidota</taxon>
        <taxon>Bacteroidia</taxon>
        <taxon>Bacteroidales</taxon>
        <taxon>Prevotellaceae</taxon>
        <taxon>Paraprevotella</taxon>
    </lineage>
</organism>
<dbReference type="AlphaFoldDB" id="A0A6N3BB23"/>
<dbReference type="PANTHER" id="PTHR13061">
    <property type="entry name" value="DYNACTIN SUBUNIT P25"/>
    <property type="match status" value="1"/>
</dbReference>
<dbReference type="SUPFAM" id="SSF51161">
    <property type="entry name" value="Trimeric LpxA-like enzymes"/>
    <property type="match status" value="1"/>
</dbReference>
<keyword evidence="1" id="KW-0808">Transferase</keyword>
<dbReference type="PANTHER" id="PTHR13061:SF29">
    <property type="entry name" value="GAMMA CARBONIC ANHYDRASE-LIKE 1, MITOCHONDRIAL-RELATED"/>
    <property type="match status" value="1"/>
</dbReference>
<name>A0A6N3BB23_9BACT</name>
<dbReference type="Gene3D" id="2.160.10.10">
    <property type="entry name" value="Hexapeptide repeat proteins"/>
    <property type="match status" value="1"/>
</dbReference>
<accession>A0A6N3BB23</accession>
<evidence type="ECO:0000313" key="1">
    <source>
        <dbReference type="EMBL" id="VYU01162.1"/>
    </source>
</evidence>
<dbReference type="EMBL" id="CACRUT010000011">
    <property type="protein sequence ID" value="VYU01162.1"/>
    <property type="molecule type" value="Genomic_DNA"/>
</dbReference>
<proteinExistence type="predicted"/>
<sequence>MALIKKLNDLTPKFGKHCYFSEGAAIIGDVTMGDDCTVWFNAVLRGDVHFIKIGNRVNIQDGSCLHTLYGKAPIIIGDDVTVGHNVTLHGCEVKSGALIGMGSTILDHAVVGHGAIVAAGALVLKNTVIGDGELWGGVPARFIKKVDPEQAKELNVGYAQHYVMYSDWYRRSDAHPEHTHYCTTSEEYDEVTQR</sequence>
<dbReference type="CDD" id="cd04645">
    <property type="entry name" value="LbH_gamma_CA_like"/>
    <property type="match status" value="1"/>
</dbReference>
<reference evidence="1" key="1">
    <citation type="submission" date="2019-11" db="EMBL/GenBank/DDBJ databases">
        <authorList>
            <person name="Feng L."/>
        </authorList>
    </citation>
    <scope>NUCLEOTIDE SEQUENCE</scope>
    <source>
        <strain evidence="1">PclaraLFYP37</strain>
    </source>
</reference>
<dbReference type="RefSeq" id="WP_195996873.1">
    <property type="nucleotide sequence ID" value="NZ_AP025941.1"/>
</dbReference>